<evidence type="ECO:0000313" key="8">
    <source>
        <dbReference type="Proteomes" id="UP001201701"/>
    </source>
</evidence>
<dbReference type="EMBL" id="JAKREW010000020">
    <property type="protein sequence ID" value="MCG7507132.1"/>
    <property type="molecule type" value="Genomic_DNA"/>
</dbReference>
<keyword evidence="1" id="KW-0678">Repressor</keyword>
<accession>A0ABS9QIB4</accession>
<reference evidence="7 8" key="1">
    <citation type="submission" date="2022-02" db="EMBL/GenBank/DDBJ databases">
        <title>Draft genome sequence of Mezorhizobium retamae strain IRAMC:0171 isolated from Retama raetam nodules.</title>
        <authorList>
            <person name="Bengaied R."/>
            <person name="Sbissi I."/>
            <person name="Huber K."/>
            <person name="Ghodbane F."/>
            <person name="Nouioui I."/>
            <person name="Tarhouni M."/>
            <person name="Gtari M."/>
        </authorList>
    </citation>
    <scope>NUCLEOTIDE SEQUENCE [LARGE SCALE GENOMIC DNA]</scope>
    <source>
        <strain evidence="7 8">IRAMC:0171</strain>
    </source>
</reference>
<dbReference type="RefSeq" id="WP_239367987.1">
    <property type="nucleotide sequence ID" value="NZ_JAKREW010000020.1"/>
</dbReference>
<dbReference type="SUPFAM" id="SSF48498">
    <property type="entry name" value="Tetracyclin repressor-like, C-terminal domain"/>
    <property type="match status" value="1"/>
</dbReference>
<keyword evidence="3 5" id="KW-0238">DNA-binding</keyword>
<evidence type="ECO:0000256" key="3">
    <source>
        <dbReference type="ARBA" id="ARBA00023125"/>
    </source>
</evidence>
<dbReference type="InterPro" id="IPR039538">
    <property type="entry name" value="BetI_C"/>
</dbReference>
<evidence type="ECO:0000313" key="7">
    <source>
        <dbReference type="EMBL" id="MCG7507132.1"/>
    </source>
</evidence>
<proteinExistence type="predicted"/>
<evidence type="ECO:0000256" key="5">
    <source>
        <dbReference type="PROSITE-ProRule" id="PRU00335"/>
    </source>
</evidence>
<organism evidence="7 8">
    <name type="scientific">Mesorhizobium retamae</name>
    <dbReference type="NCBI Taxonomy" id="2912854"/>
    <lineage>
        <taxon>Bacteria</taxon>
        <taxon>Pseudomonadati</taxon>
        <taxon>Pseudomonadota</taxon>
        <taxon>Alphaproteobacteria</taxon>
        <taxon>Hyphomicrobiales</taxon>
        <taxon>Phyllobacteriaceae</taxon>
        <taxon>Mesorhizobium</taxon>
    </lineage>
</organism>
<dbReference type="InterPro" id="IPR009057">
    <property type="entry name" value="Homeodomain-like_sf"/>
</dbReference>
<dbReference type="PROSITE" id="PS50977">
    <property type="entry name" value="HTH_TETR_2"/>
    <property type="match status" value="1"/>
</dbReference>
<evidence type="ECO:0000256" key="4">
    <source>
        <dbReference type="ARBA" id="ARBA00023163"/>
    </source>
</evidence>
<dbReference type="InterPro" id="IPR050109">
    <property type="entry name" value="HTH-type_TetR-like_transc_reg"/>
</dbReference>
<feature type="DNA-binding region" description="H-T-H motif" evidence="5">
    <location>
        <begin position="33"/>
        <end position="52"/>
    </location>
</feature>
<evidence type="ECO:0000256" key="1">
    <source>
        <dbReference type="ARBA" id="ARBA00022491"/>
    </source>
</evidence>
<dbReference type="InterPro" id="IPR001647">
    <property type="entry name" value="HTH_TetR"/>
</dbReference>
<sequence length="211" mass="23285">MRKVDPERHEAKRQQILQAAVTCFAQKGFHRTSTAEICAEAGMSPGNLFYYFPNKQAIIAAIVEEERRQTADYFEGTTQATDLFAELLDFMDIVLELASDPIYLKLALEIAAEAMRDEEIGKLVTKNDNELQTALNTLLRNAAARGQVDPTLDPADSARWIAALVDGVFSRVAIDPGFNPLEQRPMLRLLITRFLRPGGAGDLLSATSSQG</sequence>
<dbReference type="Proteomes" id="UP001201701">
    <property type="component" value="Unassembled WGS sequence"/>
</dbReference>
<dbReference type="Pfam" id="PF13977">
    <property type="entry name" value="TetR_C_6"/>
    <property type="match status" value="1"/>
</dbReference>
<dbReference type="PANTHER" id="PTHR30055">
    <property type="entry name" value="HTH-TYPE TRANSCRIPTIONAL REGULATOR RUTR"/>
    <property type="match status" value="1"/>
</dbReference>
<dbReference type="InterPro" id="IPR036271">
    <property type="entry name" value="Tet_transcr_reg_TetR-rel_C_sf"/>
</dbReference>
<evidence type="ECO:0000259" key="6">
    <source>
        <dbReference type="PROSITE" id="PS50977"/>
    </source>
</evidence>
<dbReference type="PANTHER" id="PTHR30055:SF226">
    <property type="entry name" value="HTH-TYPE TRANSCRIPTIONAL REGULATOR PKSA"/>
    <property type="match status" value="1"/>
</dbReference>
<keyword evidence="8" id="KW-1185">Reference proteome</keyword>
<name>A0ABS9QIB4_9HYPH</name>
<keyword evidence="2" id="KW-0805">Transcription regulation</keyword>
<protein>
    <submittedName>
        <fullName evidence="7">TetR/AcrR family transcriptional regulator</fullName>
    </submittedName>
</protein>
<gene>
    <name evidence="7" type="ORF">L4923_19060</name>
</gene>
<dbReference type="PRINTS" id="PR00455">
    <property type="entry name" value="HTHTETR"/>
</dbReference>
<dbReference type="Pfam" id="PF00440">
    <property type="entry name" value="TetR_N"/>
    <property type="match status" value="1"/>
</dbReference>
<comment type="caution">
    <text evidence="7">The sequence shown here is derived from an EMBL/GenBank/DDBJ whole genome shotgun (WGS) entry which is preliminary data.</text>
</comment>
<keyword evidence="4" id="KW-0804">Transcription</keyword>
<feature type="domain" description="HTH tetR-type" evidence="6">
    <location>
        <begin position="10"/>
        <end position="70"/>
    </location>
</feature>
<dbReference type="Gene3D" id="1.10.357.10">
    <property type="entry name" value="Tetracycline Repressor, domain 2"/>
    <property type="match status" value="1"/>
</dbReference>
<dbReference type="SUPFAM" id="SSF46689">
    <property type="entry name" value="Homeodomain-like"/>
    <property type="match status" value="1"/>
</dbReference>
<evidence type="ECO:0000256" key="2">
    <source>
        <dbReference type="ARBA" id="ARBA00023015"/>
    </source>
</evidence>